<keyword evidence="8" id="KW-0479">Metal-binding</keyword>
<keyword evidence="11" id="KW-0833">Ubl conjugation pathway</keyword>
<keyword evidence="9" id="KW-0677">Repeat</keyword>
<dbReference type="EC" id="2.3.2.31" evidence="6"/>
<dbReference type="Gene3D" id="1.20.120.1750">
    <property type="match status" value="1"/>
</dbReference>
<evidence type="ECO:0000259" key="15">
    <source>
        <dbReference type="PROSITE" id="PS51873"/>
    </source>
</evidence>
<dbReference type="Pfam" id="PF22191">
    <property type="entry name" value="IBR_1"/>
    <property type="match status" value="1"/>
</dbReference>
<dbReference type="Pfam" id="PF00097">
    <property type="entry name" value="zf-C3HC4"/>
    <property type="match status" value="1"/>
</dbReference>
<evidence type="ECO:0000256" key="6">
    <source>
        <dbReference type="ARBA" id="ARBA00012251"/>
    </source>
</evidence>
<dbReference type="PROSITE" id="PS50089">
    <property type="entry name" value="ZF_RING_2"/>
    <property type="match status" value="1"/>
</dbReference>
<dbReference type="InterPro" id="IPR031127">
    <property type="entry name" value="E3_UB_ligase_RBR"/>
</dbReference>
<dbReference type="InterPro" id="IPR018957">
    <property type="entry name" value="Znf_C3HC4_RING-type"/>
</dbReference>
<organism evidence="16 17">
    <name type="scientific">Erythroxylum novogranatense</name>
    <dbReference type="NCBI Taxonomy" id="1862640"/>
    <lineage>
        <taxon>Eukaryota</taxon>
        <taxon>Viridiplantae</taxon>
        <taxon>Streptophyta</taxon>
        <taxon>Embryophyta</taxon>
        <taxon>Tracheophyta</taxon>
        <taxon>Spermatophyta</taxon>
        <taxon>Magnoliopsida</taxon>
        <taxon>eudicotyledons</taxon>
        <taxon>Gunneridae</taxon>
        <taxon>Pentapetalae</taxon>
        <taxon>rosids</taxon>
        <taxon>fabids</taxon>
        <taxon>Malpighiales</taxon>
        <taxon>Erythroxylaceae</taxon>
        <taxon>Erythroxylum</taxon>
    </lineage>
</organism>
<dbReference type="Gene3D" id="2.20.25.20">
    <property type="match status" value="1"/>
</dbReference>
<keyword evidence="10 13" id="KW-0863">Zinc-finger</keyword>
<evidence type="ECO:0000256" key="5">
    <source>
        <dbReference type="ARBA" id="ARBA00005884"/>
    </source>
</evidence>
<dbReference type="InterPro" id="IPR044066">
    <property type="entry name" value="TRIAD_supradom"/>
</dbReference>
<evidence type="ECO:0000256" key="1">
    <source>
        <dbReference type="ARBA" id="ARBA00001798"/>
    </source>
</evidence>
<dbReference type="GO" id="GO:0061630">
    <property type="term" value="F:ubiquitin protein ligase activity"/>
    <property type="evidence" value="ECO:0007669"/>
    <property type="project" value="UniProtKB-EC"/>
</dbReference>
<evidence type="ECO:0000256" key="7">
    <source>
        <dbReference type="ARBA" id="ARBA00022679"/>
    </source>
</evidence>
<comment type="caution">
    <text evidence="16">The sequence shown here is derived from an EMBL/GenBank/DDBJ whole genome shotgun (WGS) entry which is preliminary data.</text>
</comment>
<dbReference type="InterPro" id="IPR002867">
    <property type="entry name" value="IBR_dom"/>
</dbReference>
<name>A0AAV8ST64_9ROSI</name>
<dbReference type="AlphaFoldDB" id="A0AAV8ST64"/>
<evidence type="ECO:0000313" key="16">
    <source>
        <dbReference type="EMBL" id="KAJ8755487.1"/>
    </source>
</evidence>
<dbReference type="InterPro" id="IPR017907">
    <property type="entry name" value="Znf_RING_CS"/>
</dbReference>
<feature type="domain" description="RING-type" evidence="14">
    <location>
        <begin position="82"/>
        <end position="129"/>
    </location>
</feature>
<evidence type="ECO:0000256" key="12">
    <source>
        <dbReference type="ARBA" id="ARBA00022833"/>
    </source>
</evidence>
<dbReference type="Gene3D" id="3.30.40.10">
    <property type="entry name" value="Zinc/RING finger domain, C3HC4 (zinc finger)"/>
    <property type="match status" value="1"/>
</dbReference>
<keyword evidence="7" id="KW-0808">Transferase</keyword>
<keyword evidence="17" id="KW-1185">Reference proteome</keyword>
<evidence type="ECO:0000256" key="10">
    <source>
        <dbReference type="ARBA" id="ARBA00022771"/>
    </source>
</evidence>
<gene>
    <name evidence="16" type="ORF">K2173_019285</name>
</gene>
<dbReference type="CDD" id="cd22584">
    <property type="entry name" value="Rcat_RBR_unk"/>
    <property type="match status" value="1"/>
</dbReference>
<comment type="catalytic activity">
    <reaction evidence="1">
        <text>[E2 ubiquitin-conjugating enzyme]-S-ubiquitinyl-L-cysteine + [acceptor protein]-L-lysine = [E2 ubiquitin-conjugating enzyme]-L-cysteine + [acceptor protein]-N(6)-ubiquitinyl-L-lysine.</text>
        <dbReference type="EC" id="2.3.2.31"/>
    </reaction>
</comment>
<evidence type="ECO:0000256" key="8">
    <source>
        <dbReference type="ARBA" id="ARBA00022723"/>
    </source>
</evidence>
<evidence type="ECO:0000259" key="14">
    <source>
        <dbReference type="PROSITE" id="PS50089"/>
    </source>
</evidence>
<evidence type="ECO:0000256" key="3">
    <source>
        <dbReference type="ARBA" id="ARBA00003976"/>
    </source>
</evidence>
<dbReference type="InterPro" id="IPR001841">
    <property type="entry name" value="Znf_RING"/>
</dbReference>
<evidence type="ECO:0000256" key="13">
    <source>
        <dbReference type="PROSITE-ProRule" id="PRU00175"/>
    </source>
</evidence>
<evidence type="ECO:0000256" key="2">
    <source>
        <dbReference type="ARBA" id="ARBA00001947"/>
    </source>
</evidence>
<protein>
    <recommendedName>
        <fullName evidence="6">RBR-type E3 ubiquitin transferase</fullName>
        <ecNumber evidence="6">2.3.2.31</ecNumber>
    </recommendedName>
</protein>
<dbReference type="PROSITE" id="PS00518">
    <property type="entry name" value="ZF_RING_1"/>
    <property type="match status" value="1"/>
</dbReference>
<dbReference type="SMART" id="SM00647">
    <property type="entry name" value="IBR"/>
    <property type="match status" value="2"/>
</dbReference>
<comment type="function">
    <text evidence="3">Might act as an E3 ubiquitin-protein ligase, or as part of E3 complex, which accepts ubiquitin from specific E2 ubiquitin-conjugating enzymes and then transfers it to substrates.</text>
</comment>
<evidence type="ECO:0000256" key="11">
    <source>
        <dbReference type="ARBA" id="ARBA00022786"/>
    </source>
</evidence>
<feature type="domain" description="RING-type" evidence="15">
    <location>
        <begin position="78"/>
        <end position="292"/>
    </location>
</feature>
<proteinExistence type="inferred from homology"/>
<dbReference type="SMART" id="SM00184">
    <property type="entry name" value="RING"/>
    <property type="match status" value="1"/>
</dbReference>
<dbReference type="InterPro" id="IPR013083">
    <property type="entry name" value="Znf_RING/FYVE/PHD"/>
</dbReference>
<dbReference type="GO" id="GO:0008270">
    <property type="term" value="F:zinc ion binding"/>
    <property type="evidence" value="ECO:0007669"/>
    <property type="project" value="UniProtKB-KW"/>
</dbReference>
<accession>A0AAV8ST64</accession>
<dbReference type="EMBL" id="JAIWQS010000009">
    <property type="protein sequence ID" value="KAJ8755487.1"/>
    <property type="molecule type" value="Genomic_DNA"/>
</dbReference>
<dbReference type="PANTHER" id="PTHR11685">
    <property type="entry name" value="RBR FAMILY RING FINGER AND IBR DOMAIN-CONTAINING"/>
    <property type="match status" value="1"/>
</dbReference>
<dbReference type="CDD" id="cd22582">
    <property type="entry name" value="BRcat_RBR_unk"/>
    <property type="match status" value="1"/>
</dbReference>
<reference evidence="16 17" key="1">
    <citation type="submission" date="2021-09" db="EMBL/GenBank/DDBJ databases">
        <title>Genomic insights and catalytic innovation underlie evolution of tropane alkaloids biosynthesis.</title>
        <authorList>
            <person name="Wang Y.-J."/>
            <person name="Tian T."/>
            <person name="Huang J.-P."/>
            <person name="Huang S.-X."/>
        </authorList>
    </citation>
    <scope>NUCLEOTIDE SEQUENCE [LARGE SCALE GENOMIC DNA]</scope>
    <source>
        <strain evidence="16">KIB-2018</strain>
        <tissue evidence="16">Leaf</tissue>
    </source>
</reference>
<comment type="pathway">
    <text evidence="4">Protein modification; protein ubiquitination.</text>
</comment>
<evidence type="ECO:0000313" key="17">
    <source>
        <dbReference type="Proteomes" id="UP001159364"/>
    </source>
</evidence>
<comment type="cofactor">
    <cofactor evidence="2">
        <name>Zn(2+)</name>
        <dbReference type="ChEBI" id="CHEBI:29105"/>
    </cofactor>
</comment>
<evidence type="ECO:0000256" key="4">
    <source>
        <dbReference type="ARBA" id="ARBA00004906"/>
    </source>
</evidence>
<keyword evidence="12" id="KW-0862">Zinc</keyword>
<dbReference type="PROSITE" id="PS51873">
    <property type="entry name" value="TRIAD"/>
    <property type="match status" value="1"/>
</dbReference>
<dbReference type="Proteomes" id="UP001159364">
    <property type="component" value="Linkage Group LG09"/>
</dbReference>
<dbReference type="Pfam" id="PF01485">
    <property type="entry name" value="IBR"/>
    <property type="match status" value="1"/>
</dbReference>
<evidence type="ECO:0000256" key="9">
    <source>
        <dbReference type="ARBA" id="ARBA00022737"/>
    </source>
</evidence>
<dbReference type="GO" id="GO:0016567">
    <property type="term" value="P:protein ubiquitination"/>
    <property type="evidence" value="ECO:0007669"/>
    <property type="project" value="InterPro"/>
</dbReference>
<sequence length="309" mass="35181">MAHLHLDTSDFVDDLYLAAQFDQDGGELFPVLDSDFAQELQLQEALLGCLALSKMVTTVSSAITAIEPAPKSVSGEPSRLFCEICTERKEKDQMFRTNCDHSFCFDCMTKYVATKIEEKILRVKCPEFKCDGVLEIGTCRGVLPKEVVDSWEKALCEEAIAGAVKVYCPFRDCSAMLIVDDDELRREFECPYCHRMFCVQCNVAWHAGLECEEVKSLNKDDREREDLMLIQLAKNQKWSRCPNCKFHVERTEGCPHITCRCKFEFCYGCGSQWGCTGLWLNVCNKQNTSWKLYVIVIFYTCPNSSAECA</sequence>
<dbReference type="SUPFAM" id="SSF57850">
    <property type="entry name" value="RING/U-box"/>
    <property type="match status" value="3"/>
</dbReference>
<dbReference type="FunFam" id="3.30.40.10:FF:000230">
    <property type="entry name" value="RBR-type E3 ubiquitin transferase"/>
    <property type="match status" value="1"/>
</dbReference>
<comment type="similarity">
    <text evidence="5">Belongs to the RBR family. Ariadne subfamily.</text>
</comment>